<dbReference type="PROSITE" id="PS51257">
    <property type="entry name" value="PROKAR_LIPOPROTEIN"/>
    <property type="match status" value="1"/>
</dbReference>
<dbReference type="InterPro" id="IPR054539">
    <property type="entry name" value="Beta-prop_PDH"/>
</dbReference>
<feature type="signal peptide" evidence="2">
    <location>
        <begin position="1"/>
        <end position="21"/>
    </location>
</feature>
<evidence type="ECO:0000313" key="4">
    <source>
        <dbReference type="EMBL" id="KAK0743383.1"/>
    </source>
</evidence>
<evidence type="ECO:0000256" key="1">
    <source>
        <dbReference type="SAM" id="MobiDB-lite"/>
    </source>
</evidence>
<accession>A0AA40K2A7</accession>
<dbReference type="EMBL" id="JAUKUD010000005">
    <property type="protein sequence ID" value="KAK0743383.1"/>
    <property type="molecule type" value="Genomic_DNA"/>
</dbReference>
<dbReference type="AlphaFoldDB" id="A0AA40K2A7"/>
<keyword evidence="5" id="KW-1185">Reference proteome</keyword>
<evidence type="ECO:0000259" key="3">
    <source>
        <dbReference type="Pfam" id="PF22807"/>
    </source>
</evidence>
<sequence length="424" mass="45259">MYRFLPHALAALLLSAGGATAQACSVNLQSSYPAPAVHPDFSARLVVGGLTKPRGIILDKAKNLLVVEAKIGIKRISFASDNGLTCLAVGDVKTLLTHSIEISSDGKTLYASSADKVFSWSYDAAAGTLTNQRTLIVNMNSFDHVTRTLLLSRKQPEMLLISRGSGENLDRRAADETTGISQLRAFNLTEITDGPINFNTAGRLVGWGLRNSVGIAEHPVTGAIYTVENSADNIQRLGTKTTPPRNSTSIPPCPLHPPYPPKLRLPNLPLPLVPRPRLPQQHHPPPPGTPFALSPADDALCATTTPPRLVFHAHTAPLDIKFDAAGAAAYVAFHGSWNRDAPVGYSLGVVRFDVGRGEPTEGRESREAVVEVLGNGDVGGCPDRCFRPVGVVVEEGDGGRVFMTSDATGEVGQQMQDKVIILYS</sequence>
<gene>
    <name evidence="4" type="ORF">B0T18DRAFT_430670</name>
</gene>
<evidence type="ECO:0000313" key="5">
    <source>
        <dbReference type="Proteomes" id="UP001172155"/>
    </source>
</evidence>
<comment type="caution">
    <text evidence="4">The sequence shown here is derived from an EMBL/GenBank/DDBJ whole genome shotgun (WGS) entry which is preliminary data.</text>
</comment>
<feature type="region of interest" description="Disordered" evidence="1">
    <location>
        <begin position="236"/>
        <end position="258"/>
    </location>
</feature>
<name>A0AA40K2A7_9PEZI</name>
<dbReference type="Pfam" id="PF22807">
    <property type="entry name" value="TrAA12"/>
    <property type="match status" value="2"/>
</dbReference>
<feature type="chain" id="PRO_5041298496" description="Pyrroloquinoline quinone-dependent pyranose dehydrogenase beta-propeller domain-containing protein" evidence="2">
    <location>
        <begin position="22"/>
        <end position="424"/>
    </location>
</feature>
<dbReference type="InterPro" id="IPR011041">
    <property type="entry name" value="Quinoprot_gluc/sorb_DH_b-prop"/>
</dbReference>
<protein>
    <recommendedName>
        <fullName evidence="3">Pyrroloquinoline quinone-dependent pyranose dehydrogenase beta-propeller domain-containing protein</fullName>
    </recommendedName>
</protein>
<organism evidence="4 5">
    <name type="scientific">Schizothecium vesticola</name>
    <dbReference type="NCBI Taxonomy" id="314040"/>
    <lineage>
        <taxon>Eukaryota</taxon>
        <taxon>Fungi</taxon>
        <taxon>Dikarya</taxon>
        <taxon>Ascomycota</taxon>
        <taxon>Pezizomycotina</taxon>
        <taxon>Sordariomycetes</taxon>
        <taxon>Sordariomycetidae</taxon>
        <taxon>Sordariales</taxon>
        <taxon>Schizotheciaceae</taxon>
        <taxon>Schizothecium</taxon>
    </lineage>
</organism>
<reference evidence="4" key="1">
    <citation type="submission" date="2023-06" db="EMBL/GenBank/DDBJ databases">
        <title>Genome-scale phylogeny and comparative genomics of the fungal order Sordariales.</title>
        <authorList>
            <consortium name="Lawrence Berkeley National Laboratory"/>
            <person name="Hensen N."/>
            <person name="Bonometti L."/>
            <person name="Westerberg I."/>
            <person name="Brannstrom I.O."/>
            <person name="Guillou S."/>
            <person name="Cros-Aarteil S."/>
            <person name="Calhoun S."/>
            <person name="Haridas S."/>
            <person name="Kuo A."/>
            <person name="Mondo S."/>
            <person name="Pangilinan J."/>
            <person name="Riley R."/>
            <person name="LaButti K."/>
            <person name="Andreopoulos B."/>
            <person name="Lipzen A."/>
            <person name="Chen C."/>
            <person name="Yanf M."/>
            <person name="Daum C."/>
            <person name="Ng V."/>
            <person name="Clum A."/>
            <person name="Steindorff A."/>
            <person name="Ohm R."/>
            <person name="Martin F."/>
            <person name="Silar P."/>
            <person name="Natvig D."/>
            <person name="Lalanne C."/>
            <person name="Gautier V."/>
            <person name="Ament-velasquez S.L."/>
            <person name="Kruys A."/>
            <person name="Hutchinson M.I."/>
            <person name="Powell A.J."/>
            <person name="Barry K."/>
            <person name="Miller A.N."/>
            <person name="Grigoriev I.V."/>
            <person name="Debuchy R."/>
            <person name="Gladieux P."/>
            <person name="Thoren M.H."/>
            <person name="Johannesson H."/>
        </authorList>
    </citation>
    <scope>NUCLEOTIDE SEQUENCE</scope>
    <source>
        <strain evidence="4">SMH3187-1</strain>
    </source>
</reference>
<dbReference type="SUPFAM" id="SSF50952">
    <property type="entry name" value="Soluble quinoprotein glucose dehydrogenase"/>
    <property type="match status" value="1"/>
</dbReference>
<proteinExistence type="predicted"/>
<dbReference type="Proteomes" id="UP001172155">
    <property type="component" value="Unassembled WGS sequence"/>
</dbReference>
<evidence type="ECO:0000256" key="2">
    <source>
        <dbReference type="SAM" id="SignalP"/>
    </source>
</evidence>
<feature type="domain" description="Pyrroloquinoline quinone-dependent pyranose dehydrogenase beta-propeller" evidence="3">
    <location>
        <begin position="289"/>
        <end position="411"/>
    </location>
</feature>
<keyword evidence="2" id="KW-0732">Signal</keyword>
<dbReference type="Gene3D" id="2.120.10.30">
    <property type="entry name" value="TolB, C-terminal domain"/>
    <property type="match status" value="1"/>
</dbReference>
<dbReference type="InterPro" id="IPR011042">
    <property type="entry name" value="6-blade_b-propeller_TolB-like"/>
</dbReference>
<feature type="compositionally biased region" description="Polar residues" evidence="1">
    <location>
        <begin position="236"/>
        <end position="250"/>
    </location>
</feature>
<feature type="domain" description="Pyrroloquinoline quinone-dependent pyranose dehydrogenase beta-propeller" evidence="3">
    <location>
        <begin position="36"/>
        <end position="240"/>
    </location>
</feature>